<protein>
    <submittedName>
        <fullName evidence="1">Uncharacterized protein</fullName>
    </submittedName>
</protein>
<name>A0AAV7U9D5_PLEWA</name>
<proteinExistence type="predicted"/>
<evidence type="ECO:0000313" key="1">
    <source>
        <dbReference type="EMBL" id="KAJ1185674.1"/>
    </source>
</evidence>
<dbReference type="Proteomes" id="UP001066276">
    <property type="component" value="Chromosome 3_1"/>
</dbReference>
<gene>
    <name evidence="1" type="ORF">NDU88_002464</name>
</gene>
<sequence>MFPCNRFIRSVLTSSTTAPACQSADFMQQTLPEKRLGTSVFRVLIYDRQWLRTVQSFFYFHLRKAQETFSDRVQIDSVVCNEGDL</sequence>
<reference evidence="1" key="1">
    <citation type="journal article" date="2022" name="bioRxiv">
        <title>Sequencing and chromosome-scale assembly of the giantPleurodeles waltlgenome.</title>
        <authorList>
            <person name="Brown T."/>
            <person name="Elewa A."/>
            <person name="Iarovenko S."/>
            <person name="Subramanian E."/>
            <person name="Araus A.J."/>
            <person name="Petzold A."/>
            <person name="Susuki M."/>
            <person name="Suzuki K.-i.T."/>
            <person name="Hayashi T."/>
            <person name="Toyoda A."/>
            <person name="Oliveira C."/>
            <person name="Osipova E."/>
            <person name="Leigh N.D."/>
            <person name="Simon A."/>
            <person name="Yun M.H."/>
        </authorList>
    </citation>
    <scope>NUCLEOTIDE SEQUENCE</scope>
    <source>
        <strain evidence="1">20211129_DDA</strain>
        <tissue evidence="1">Liver</tissue>
    </source>
</reference>
<comment type="caution">
    <text evidence="1">The sequence shown here is derived from an EMBL/GenBank/DDBJ whole genome shotgun (WGS) entry which is preliminary data.</text>
</comment>
<dbReference type="EMBL" id="JANPWB010000005">
    <property type="protein sequence ID" value="KAJ1185674.1"/>
    <property type="molecule type" value="Genomic_DNA"/>
</dbReference>
<dbReference type="AlphaFoldDB" id="A0AAV7U9D5"/>
<accession>A0AAV7U9D5</accession>
<organism evidence="1 2">
    <name type="scientific">Pleurodeles waltl</name>
    <name type="common">Iberian ribbed newt</name>
    <dbReference type="NCBI Taxonomy" id="8319"/>
    <lineage>
        <taxon>Eukaryota</taxon>
        <taxon>Metazoa</taxon>
        <taxon>Chordata</taxon>
        <taxon>Craniata</taxon>
        <taxon>Vertebrata</taxon>
        <taxon>Euteleostomi</taxon>
        <taxon>Amphibia</taxon>
        <taxon>Batrachia</taxon>
        <taxon>Caudata</taxon>
        <taxon>Salamandroidea</taxon>
        <taxon>Salamandridae</taxon>
        <taxon>Pleurodelinae</taxon>
        <taxon>Pleurodeles</taxon>
    </lineage>
</organism>
<keyword evidence="2" id="KW-1185">Reference proteome</keyword>
<evidence type="ECO:0000313" key="2">
    <source>
        <dbReference type="Proteomes" id="UP001066276"/>
    </source>
</evidence>